<dbReference type="Proteomes" id="UP001162734">
    <property type="component" value="Chromosome"/>
</dbReference>
<name>A0ABM7XDC1_9BACT</name>
<dbReference type="SUPFAM" id="SSF49299">
    <property type="entry name" value="PKD domain"/>
    <property type="match status" value="1"/>
</dbReference>
<dbReference type="Gene3D" id="2.60.40.10">
    <property type="entry name" value="Immunoglobulins"/>
    <property type="match status" value="2"/>
</dbReference>
<sequence>MTSPGGLRARAAGVCLFALLAACGSGERQLKTCTTDADCGAGVCFSGVCAADNAPSAAIGGAPSSGLAAGEQLVLDGTGSSDPDRGDAVTAYAWSVTGGDCAAVPSWSTQPRLDTVFSCTGTYTVALVVTDAHGRQSAPASVVLAVSASGSGTTGGTNSNPSTDVPPPTVAAGDDLALEHTCQGSPLVCTPVTDSGSQVVRLSAAGHDAYGEPVSYHWSYEPPAGLSGLPAPKVEFFGGTEGAQAEVRISTAGTPLSGDWRFFVTVTDARGKRARDEVVVTVKDRPVRAGAGSQLAVPHHYDPAARRYVAEGTAPVQFTEPDGDTLRFTAALETSRPTSCTLATDAAAGGMHFRVECPTLAELTQGDLTHVLAFTGTDPAGSSATTRFPLTVLDQVPTASSPQAGTTLSPTHSYDAQSRRYWSEIAVDVTASDPEGDPTTLGWSLQSARATGCALEPSVTDGHAVVRIGCADLRDLVGTDVRHVVVASVSDGDLAIQLAFHLSPQNSAPRVSEGVAQSLPHAYDPVRQRYTTEFSAPLAASDPDGDPLTVTCADEPSRAHACAFVATVEGGAVHVQLACQDPLELTGAVAHVTACTVGDGSGATARSTFPMLVGNRPPVVTAPPLAAFDHFVDLPGAPRSYRVQGSQPLQVVDPDGDPVTSDFQVEVDAAWAPHAAAAVSAGGDFQLEVPIAWPGELRHADDSSPFTLVSTGRDPWEAVQVRTSVRVKDRAPVLTTASPSVVPVAHSYDGTGYRTQPELVSGIWIDPDGDPLQAAATSSGVCARMGVVASGGGYQVTGACDLAWSVAQGGLPPLATFAQAQPLSYAVQDAWGLGGAGSTTLAVLDRAPGATLAFSACVPRTSSCRAYDPGSLQLETWTEKAASSFTGTPVGSDPDGDPVQVTWKATVADAQVPGATCVPVGGTSATCAPGAPCASLSMGGCEVHLTQGNCQAEVAGTTGIEVTDGVVGLSVTAPTPTCP</sequence>
<dbReference type="RefSeq" id="WP_248342276.1">
    <property type="nucleotide sequence ID" value="NZ_AP025592.1"/>
</dbReference>
<feature type="region of interest" description="Disordered" evidence="1">
    <location>
        <begin position="148"/>
        <end position="167"/>
    </location>
</feature>
<dbReference type="PROSITE" id="PS50093">
    <property type="entry name" value="PKD"/>
    <property type="match status" value="1"/>
</dbReference>
<feature type="domain" description="PKD" evidence="2">
    <location>
        <begin position="68"/>
        <end position="151"/>
    </location>
</feature>
<organism evidence="3 4">
    <name type="scientific">Anaeromyxobacter paludicola</name>
    <dbReference type="NCBI Taxonomy" id="2918171"/>
    <lineage>
        <taxon>Bacteria</taxon>
        <taxon>Pseudomonadati</taxon>
        <taxon>Myxococcota</taxon>
        <taxon>Myxococcia</taxon>
        <taxon>Myxococcales</taxon>
        <taxon>Cystobacterineae</taxon>
        <taxon>Anaeromyxobacteraceae</taxon>
        <taxon>Anaeromyxobacter</taxon>
    </lineage>
</organism>
<evidence type="ECO:0000256" key="1">
    <source>
        <dbReference type="SAM" id="MobiDB-lite"/>
    </source>
</evidence>
<dbReference type="InterPro" id="IPR013783">
    <property type="entry name" value="Ig-like_fold"/>
</dbReference>
<evidence type="ECO:0000259" key="2">
    <source>
        <dbReference type="PROSITE" id="PS50093"/>
    </source>
</evidence>
<accession>A0ABM7XDC1</accession>
<dbReference type="InterPro" id="IPR035986">
    <property type="entry name" value="PKD_dom_sf"/>
</dbReference>
<dbReference type="InterPro" id="IPR000601">
    <property type="entry name" value="PKD_dom"/>
</dbReference>
<reference evidence="4" key="1">
    <citation type="journal article" date="2022" name="Int. J. Syst. Evol. Microbiol.">
        <title>Anaeromyxobacter oryzae sp. nov., Anaeromyxobacter diazotrophicus sp. nov. and Anaeromyxobacter paludicola sp. nov., isolated from paddy soils.</title>
        <authorList>
            <person name="Itoh H."/>
            <person name="Xu Z."/>
            <person name="Mise K."/>
            <person name="Masuda Y."/>
            <person name="Ushijima N."/>
            <person name="Hayakawa C."/>
            <person name="Shiratori Y."/>
            <person name="Senoo K."/>
        </authorList>
    </citation>
    <scope>NUCLEOTIDE SEQUENCE [LARGE SCALE GENOMIC DNA]</scope>
    <source>
        <strain evidence="4">Red630</strain>
    </source>
</reference>
<proteinExistence type="predicted"/>
<dbReference type="Pfam" id="PF18911">
    <property type="entry name" value="PKD_4"/>
    <property type="match status" value="1"/>
</dbReference>
<keyword evidence="4" id="KW-1185">Reference proteome</keyword>
<dbReference type="EMBL" id="AP025592">
    <property type="protein sequence ID" value="BDG09876.1"/>
    <property type="molecule type" value="Genomic_DNA"/>
</dbReference>
<evidence type="ECO:0000313" key="3">
    <source>
        <dbReference type="EMBL" id="BDG09876.1"/>
    </source>
</evidence>
<protein>
    <recommendedName>
        <fullName evidence="2">PKD domain-containing protein</fullName>
    </recommendedName>
</protein>
<evidence type="ECO:0000313" key="4">
    <source>
        <dbReference type="Proteomes" id="UP001162734"/>
    </source>
</evidence>
<feature type="compositionally biased region" description="Low complexity" evidence="1">
    <location>
        <begin position="148"/>
        <end position="163"/>
    </location>
</feature>
<gene>
    <name evidence="3" type="ORF">AMPC_29890</name>
</gene>